<organism evidence="1">
    <name type="scientific">Siphoviridae sp. ct3r22</name>
    <dbReference type="NCBI Taxonomy" id="2825325"/>
    <lineage>
        <taxon>Viruses</taxon>
        <taxon>Duplodnaviria</taxon>
        <taxon>Heunggongvirae</taxon>
        <taxon>Uroviricota</taxon>
        <taxon>Caudoviricetes</taxon>
    </lineage>
</organism>
<dbReference type="Gene3D" id="2.60.40.1120">
    <property type="entry name" value="Carboxypeptidase-like, regulatory domain"/>
    <property type="match status" value="4"/>
</dbReference>
<name>A0A8S5V0Z1_9CAUD</name>
<dbReference type="SUPFAM" id="SSF49464">
    <property type="entry name" value="Carboxypeptidase regulatory domain-like"/>
    <property type="match status" value="4"/>
</dbReference>
<dbReference type="EMBL" id="BK016180">
    <property type="protein sequence ID" value="DAG00348.1"/>
    <property type="molecule type" value="Genomic_DNA"/>
</dbReference>
<reference evidence="1" key="1">
    <citation type="journal article" date="2021" name="Proc. Natl. Acad. Sci. U.S.A.">
        <title>A Catalog of Tens of Thousands of Viruses from Human Metagenomes Reveals Hidden Associations with Chronic Diseases.</title>
        <authorList>
            <person name="Tisza M.J."/>
            <person name="Buck C.B."/>
        </authorList>
    </citation>
    <scope>NUCLEOTIDE SEQUENCE</scope>
    <source>
        <strain evidence="1">Ct3r22</strain>
    </source>
</reference>
<proteinExistence type="predicted"/>
<evidence type="ECO:0000313" key="1">
    <source>
        <dbReference type="EMBL" id="DAG00348.1"/>
    </source>
</evidence>
<dbReference type="InterPro" id="IPR008969">
    <property type="entry name" value="CarboxyPept-like_regulatory"/>
</dbReference>
<accession>A0A8S5V0Z1</accession>
<sequence>METNDKYFLLDNNPIYNSTVFSRFFKENDPLVMKWAENVLAKVSGSNILPKFIEKGGKDFQSFWGTITHLFALIVLYSRKYKEIDTNQILFELFIENRGLVSNLVTSQEQMRYLFYNYITEYEKRGRLDIVNKEGTILGELLRLIRYNNLDEFIFAVLRPQDTSWSIGFSSPCWKRTNTIINVTKGYEFTESVDDLKNYPLLRSSNIRITRDYNNEDEIISSMVFGGVQRTGIYPTEDKSKLLVIDPALSYEISIRAKISSIVNSKVQFGVVCYDKDYNIIGTQYIENGEYQSSDDGLFHSTEYLEFLNENLYYNLTGIILAYNERNYNAIKLNFSSGRALSFLPNAKFICPIFIQNRESNEDPNVYLYDIKIKPLELPFKQGYLGGKNVIAAYYKNNAFQSENSIEIFIKQYLISYKNILGRLSIKDKFQQTIIFKVFSERNNYIQDATISIVGQTLKTDINGEVLVNLYPGSYVYSIEKDDFDTQEDILLVENFNYTKYIQLKGRVYQRTVSFLVLDKEGNYLKDARVTFNQQTKITGDNGLVLFDVYPGLYTYTVEKYDYTTISNTISVIDSATVRVELNKVSYYSATVRVREGLEPVANATVVLTGDFNGSGVQQQYTGTTNEQGIANQTSDGRSFLMRAGTYHYLVSKKDYFIKEADFNITNNATINVDLSAIPYYNVNFTVLRNGIPVDNASISIDNNTLITDNKGKASISLSNGSYNYKVSKIGYIEKSDVVIVKDADQNLTIDVTAIEYNINFIVTNENSNPLIGAVIVIGTEKQTTTALGTATFKRISGIYNYSVSLSNYNTQAGIINVSGKDEQINIKMSNVQYEVKFVVRSNGNPVENASVKCGDRDSILTNRNGEAIFNFASGNYPFSITKEGFERYDSNVEVGNRNTVVPVDLTLSSNIVTFYVENESGEHIANAAIIINKEVHYTTEDGLASFLLPYGDYHYTVEADGYNYTWGDIRITNQPKTVDVVMYPQTTTVHVLKFSITQELNPAIGALVTVNDNIIGYANDEGIVSFNLPDGDYKYTVSNGDFINQVEGQETISGSDSTVNINLTRRTTNVTFKTTYLPNPNLPDEKLPVQDVAITFNGSTIKTNQEGKAVFSNVPLSSESKEYRCSKKPPYEDIVRVTTITTENPEINVIMGESTYSIIFTIIDELGNPIPNAYISCGGQIGSTNPLNTEDPGRLTLKGYSNNLDGYYYTISKEGYQTVSGNVIIQNESVFITKTLKRSYTEIIFKVQTSNNLPLQGASIQIGELNEATDIHGEVSFLVTEQKSYNYKVTYPHCMDSSGDFVNDLTSKIITVTIEDTMAIILRYGSSPTNVKLPIHNTNQDGLLNLKVDWGDGTITYGKILKEGLDITKDTEIKISFGSEIGTLKWAEETSTLDGGIKRMLRSVERFFQNTNKIEFLKGGFFNCKRLTKIDKMRYGFVTGTAAYLFTYCENLTTIDSDIFSWSSNGDFTQCFAYSGISHVDSDLFANTPTVRVCSEMFTVCKNLTSVSNFYIHRQCTHVDDMFSGCPNLTSVNNDIFKNAGNVTSAQKMFYQDTSLQETPDLGYLTGVVNCESMFEFSGIQNVSNSNFPINCSNADSMFSYSKLSLSNSSLNIRSTYLNRLQSTFAYCENLGDLTKITLNCSNVTTVQNLFLSTGINSVPANYFSNLRKCVNFTSVFASCKNLQYIYGEKESSPFYGCPATTVAAAFNNCVNLQGDVRNIFYSIASLNLDSNQLSWNMEGVSKTCLDYSDCFNNCTSLTGEPCYTQLTITQNRRDIYYIKLLPAFEDNKIVPSEYASRAYFNLINSKHAGCFRGCDRLSGITTIPLSWR</sequence>
<protein>
    <submittedName>
        <fullName evidence="1">Putative membrane protein</fullName>
    </submittedName>
</protein>